<dbReference type="Proteomes" id="UP001259832">
    <property type="component" value="Unassembled WGS sequence"/>
</dbReference>
<keyword evidence="2" id="KW-1133">Transmembrane helix</keyword>
<feature type="compositionally biased region" description="Low complexity" evidence="1">
    <location>
        <begin position="702"/>
        <end position="731"/>
    </location>
</feature>
<name>A0AAD9GZP8_9STRA</name>
<keyword evidence="4" id="KW-1185">Reference proteome</keyword>
<sequence>MDVAAQRQQSRLNQESSQLLRGASEANVLKAAAPVYSTIVAWNDITGETSDSPEPVELETPHGNGGNYEGTVVNDVYVRWDQDECNPCDVPTLAPTLPPPYPHDGDSYEDHLPVVTDEYDSWEDIKEGHTPAPTYASSLGQDEEEDEIVYDGGIRCTKISTVEGGVYQCESPEGYVYCTKVATEYGESYDCHPGTVQPLNTTAPTPAPTDVETLICPNGQQSIGVAGWDHDGCVVSGNVCVSNKFGDCPRGAHCARLGTGVYGCKDGQGCGANEQTIGVVGWDHDGCIVSNNICVAQVKNGDCPAGSYCSLLDSGVYGCVASSTPAPTSPYDGSPMIVCPNGEQRIGVAGWDHDGCVVSGNVCVSNKFGDCPRGAHCARLGTGVYGCKDGQGCGANEQTIGVVGWDHDGCIVSNNICVAQVKNGDCPAGSYCSLLDSGVYGCVASSTPAPTSPYDGSPMIVCPNGEQRIGVAGWDHDGCVVSGNVCVSNKFGDCPRGAHCARLGTGVYGCKDGQGCGANEQTIGVVGWDHDGCIVSNNICVAQVKNGDCPAGSYCSLLDSGVYGCVASSTPAPTSPYDGSPMIVCPNGEQRIGVAGWDHDGCVVSGNVCVSNKFGDCPRGAHCARLGTGVYGCKDGQGCGANEQTIGVVGWDHDGCIVSNNICVAQVKNGDCPAGSYCSLLDSGLYGCVANSNVSGGNTRNGGSPSPTTGTTGGTASAETNGGTTSTGTTGTPTGGAIAGIVIGCAVFVAIVVGAVLSWQKSVARQREENLFADLSGAGGATDYAAM</sequence>
<reference evidence="3" key="1">
    <citation type="submission" date="2023-08" db="EMBL/GenBank/DDBJ databases">
        <title>Reference Genome Resource for the Citrus Pathogen Phytophthora citrophthora.</title>
        <authorList>
            <person name="Moller H."/>
            <person name="Coetzee B."/>
            <person name="Rose L.J."/>
            <person name="Van Niekerk J.M."/>
        </authorList>
    </citation>
    <scope>NUCLEOTIDE SEQUENCE</scope>
    <source>
        <strain evidence="3">STE-U-9442</strain>
    </source>
</reference>
<accession>A0AAD9GZP8</accession>
<evidence type="ECO:0000313" key="3">
    <source>
        <dbReference type="EMBL" id="KAK1947325.1"/>
    </source>
</evidence>
<organism evidence="3 4">
    <name type="scientific">Phytophthora citrophthora</name>
    <dbReference type="NCBI Taxonomy" id="4793"/>
    <lineage>
        <taxon>Eukaryota</taxon>
        <taxon>Sar</taxon>
        <taxon>Stramenopiles</taxon>
        <taxon>Oomycota</taxon>
        <taxon>Peronosporomycetes</taxon>
        <taxon>Peronosporales</taxon>
        <taxon>Peronosporaceae</taxon>
        <taxon>Phytophthora</taxon>
    </lineage>
</organism>
<evidence type="ECO:0000256" key="2">
    <source>
        <dbReference type="SAM" id="Phobius"/>
    </source>
</evidence>
<dbReference type="EMBL" id="JASMQC010000002">
    <property type="protein sequence ID" value="KAK1947325.1"/>
    <property type="molecule type" value="Genomic_DNA"/>
</dbReference>
<proteinExistence type="predicted"/>
<dbReference type="AlphaFoldDB" id="A0AAD9GZP8"/>
<gene>
    <name evidence="3" type="ORF">P3T76_001335</name>
</gene>
<evidence type="ECO:0000256" key="1">
    <source>
        <dbReference type="SAM" id="MobiDB-lite"/>
    </source>
</evidence>
<keyword evidence="2" id="KW-0472">Membrane</keyword>
<comment type="caution">
    <text evidence="3">The sequence shown here is derived from an EMBL/GenBank/DDBJ whole genome shotgun (WGS) entry which is preliminary data.</text>
</comment>
<feature type="region of interest" description="Disordered" evidence="1">
    <location>
        <begin position="47"/>
        <end position="69"/>
    </location>
</feature>
<evidence type="ECO:0000313" key="4">
    <source>
        <dbReference type="Proteomes" id="UP001259832"/>
    </source>
</evidence>
<feature type="region of interest" description="Disordered" evidence="1">
    <location>
        <begin position="697"/>
        <end position="731"/>
    </location>
</feature>
<feature type="transmembrane region" description="Helical" evidence="2">
    <location>
        <begin position="736"/>
        <end position="757"/>
    </location>
</feature>
<protein>
    <submittedName>
        <fullName evidence="3">Uncharacterized protein</fullName>
    </submittedName>
</protein>
<keyword evidence="2" id="KW-0812">Transmembrane</keyword>